<dbReference type="InterPro" id="IPR036390">
    <property type="entry name" value="WH_DNA-bd_sf"/>
</dbReference>
<proteinExistence type="predicted"/>
<dbReference type="InterPro" id="IPR001845">
    <property type="entry name" value="HTH_ArsR_DNA-bd_dom"/>
</dbReference>
<keyword evidence="1" id="KW-0805">Transcription regulation</keyword>
<dbReference type="PANTHER" id="PTHR33154">
    <property type="entry name" value="TRANSCRIPTIONAL REGULATOR, ARSR FAMILY"/>
    <property type="match status" value="1"/>
</dbReference>
<feature type="domain" description="HTH arsR-type" evidence="5">
    <location>
        <begin position="14"/>
        <end position="86"/>
    </location>
</feature>
<keyword evidence="2" id="KW-0238">DNA-binding</keyword>
<keyword evidence="3" id="KW-0804">Transcription</keyword>
<dbReference type="PANTHER" id="PTHR33154:SF33">
    <property type="entry name" value="TRANSCRIPTIONAL REPRESSOR SDPR"/>
    <property type="match status" value="1"/>
</dbReference>
<feature type="region of interest" description="Disordered" evidence="4">
    <location>
        <begin position="85"/>
        <end position="107"/>
    </location>
</feature>
<dbReference type="Pfam" id="PF12840">
    <property type="entry name" value="HTH_20"/>
    <property type="match status" value="1"/>
</dbReference>
<dbReference type="SMART" id="SM00418">
    <property type="entry name" value="HTH_ARSR"/>
    <property type="match status" value="1"/>
</dbReference>
<evidence type="ECO:0000313" key="7">
    <source>
        <dbReference type="Proteomes" id="UP000198983"/>
    </source>
</evidence>
<accession>A0A1H1PKN2</accession>
<sequence>MPSRYLPGMPSEIRTMRAVAHPVRLRMLSLLTGAAMSATELAQELGITHANASYHLRLLVSAGMLEPAGEENVRGGVAKRYRYLVRPPGSPGAPGSPGTAAPPGEVDPRQLPVWQAIADELLRRAHHQVRTGRPELLTDAELWVDPETWQRAVALAAEASNLLHTNARRARTSGTMRVNATMALFELARKNAQTESRR</sequence>
<evidence type="ECO:0000259" key="5">
    <source>
        <dbReference type="SMART" id="SM00418"/>
    </source>
</evidence>
<dbReference type="AlphaFoldDB" id="A0A1H1PKN2"/>
<dbReference type="InterPro" id="IPR036388">
    <property type="entry name" value="WH-like_DNA-bd_sf"/>
</dbReference>
<dbReference type="Proteomes" id="UP000198983">
    <property type="component" value="Chromosome I"/>
</dbReference>
<dbReference type="InterPro" id="IPR011991">
    <property type="entry name" value="ArsR-like_HTH"/>
</dbReference>
<dbReference type="EMBL" id="LT629732">
    <property type="protein sequence ID" value="SDS11635.1"/>
    <property type="molecule type" value="Genomic_DNA"/>
</dbReference>
<dbReference type="GO" id="GO:0003700">
    <property type="term" value="F:DNA-binding transcription factor activity"/>
    <property type="evidence" value="ECO:0007669"/>
    <property type="project" value="InterPro"/>
</dbReference>
<dbReference type="SUPFAM" id="SSF46785">
    <property type="entry name" value="Winged helix' DNA-binding domain"/>
    <property type="match status" value="1"/>
</dbReference>
<keyword evidence="7" id="KW-1185">Reference proteome</keyword>
<dbReference type="GO" id="GO:0003677">
    <property type="term" value="F:DNA binding"/>
    <property type="evidence" value="ECO:0007669"/>
    <property type="project" value="UniProtKB-KW"/>
</dbReference>
<dbReference type="STRING" id="117157.SAMN04489717_1674"/>
<reference evidence="6 7" key="1">
    <citation type="submission" date="2016-10" db="EMBL/GenBank/DDBJ databases">
        <authorList>
            <person name="de Groot N.N."/>
        </authorList>
    </citation>
    <scope>NUCLEOTIDE SEQUENCE [LARGE SCALE GENOMIC DNA]</scope>
    <source>
        <strain evidence="6 7">DSM 22024</strain>
    </source>
</reference>
<evidence type="ECO:0000256" key="3">
    <source>
        <dbReference type="ARBA" id="ARBA00023163"/>
    </source>
</evidence>
<dbReference type="InterPro" id="IPR051081">
    <property type="entry name" value="HTH_MetalResp_TranReg"/>
</dbReference>
<organism evidence="6 7">
    <name type="scientific">Actinopolymorpha singaporensis</name>
    <dbReference type="NCBI Taxonomy" id="117157"/>
    <lineage>
        <taxon>Bacteria</taxon>
        <taxon>Bacillati</taxon>
        <taxon>Actinomycetota</taxon>
        <taxon>Actinomycetes</taxon>
        <taxon>Propionibacteriales</taxon>
        <taxon>Actinopolymorphaceae</taxon>
        <taxon>Actinopolymorpha</taxon>
    </lineage>
</organism>
<protein>
    <submittedName>
        <fullName evidence="6">Helix-turn-helix domain-containing protein</fullName>
    </submittedName>
</protein>
<gene>
    <name evidence="6" type="ORF">SAMN04489717_1674</name>
</gene>
<name>A0A1H1PKN2_9ACTN</name>
<dbReference type="Gene3D" id="1.10.10.10">
    <property type="entry name" value="Winged helix-like DNA-binding domain superfamily/Winged helix DNA-binding domain"/>
    <property type="match status" value="1"/>
</dbReference>
<evidence type="ECO:0000313" key="6">
    <source>
        <dbReference type="EMBL" id="SDS11635.1"/>
    </source>
</evidence>
<evidence type="ECO:0000256" key="4">
    <source>
        <dbReference type="SAM" id="MobiDB-lite"/>
    </source>
</evidence>
<evidence type="ECO:0000256" key="1">
    <source>
        <dbReference type="ARBA" id="ARBA00023015"/>
    </source>
</evidence>
<evidence type="ECO:0000256" key="2">
    <source>
        <dbReference type="ARBA" id="ARBA00023125"/>
    </source>
</evidence>
<dbReference type="CDD" id="cd00090">
    <property type="entry name" value="HTH_ARSR"/>
    <property type="match status" value="1"/>
</dbReference>